<protein>
    <submittedName>
        <fullName evidence="6">rRNA methylatin simethyladenosine transferase</fullName>
        <ecNumber evidence="6">2.1.1.182</ecNumber>
    </submittedName>
</protein>
<evidence type="ECO:0000313" key="6">
    <source>
        <dbReference type="EMBL" id="KUK76627.1"/>
    </source>
</evidence>
<dbReference type="EMBL" id="LGGO01000124">
    <property type="protein sequence ID" value="KUK76627.1"/>
    <property type="molecule type" value="Genomic_DNA"/>
</dbReference>
<dbReference type="InterPro" id="IPR001737">
    <property type="entry name" value="KsgA/Erm"/>
</dbReference>
<keyword evidence="3 5" id="KW-0949">S-adenosyl-L-methionine</keyword>
<dbReference type="PANTHER" id="PTHR11727:SF7">
    <property type="entry name" value="DIMETHYLADENOSINE TRANSFERASE-RELATED"/>
    <property type="match status" value="1"/>
</dbReference>
<dbReference type="SUPFAM" id="SSF53335">
    <property type="entry name" value="S-adenosyl-L-methionine-dependent methyltransferases"/>
    <property type="match status" value="1"/>
</dbReference>
<comment type="caution">
    <text evidence="5">Lacks conserved residue(s) required for the propagation of feature annotation.</text>
</comment>
<comment type="caution">
    <text evidence="6">The sequence shown here is derived from an EMBL/GenBank/DDBJ whole genome shotgun (WGS) entry which is preliminary data.</text>
</comment>
<sequence length="121" mass="14354">NPAFFIIQQEVADNYRNRVNNQLGLVTHIYADVEVLFDIKAGNFKPRPNVDASLIKFRPNQKYSNVNREELEKLITRSFKQPRKTLNNNLKQYNYKVPKEFVRKRPHELSLDMYVSILETN</sequence>
<dbReference type="Pfam" id="PF00398">
    <property type="entry name" value="RrnaAD"/>
    <property type="match status" value="1"/>
</dbReference>
<dbReference type="PANTHER" id="PTHR11727">
    <property type="entry name" value="DIMETHYLADENOSINE TRANSFERASE"/>
    <property type="match status" value="1"/>
</dbReference>
<dbReference type="Proteomes" id="UP000053904">
    <property type="component" value="Unassembled WGS sequence"/>
</dbReference>
<evidence type="ECO:0000256" key="4">
    <source>
        <dbReference type="ARBA" id="ARBA00022884"/>
    </source>
</evidence>
<dbReference type="GO" id="GO:0003723">
    <property type="term" value="F:RNA binding"/>
    <property type="evidence" value="ECO:0007669"/>
    <property type="project" value="UniProtKB-UniRule"/>
</dbReference>
<evidence type="ECO:0000256" key="3">
    <source>
        <dbReference type="ARBA" id="ARBA00022691"/>
    </source>
</evidence>
<dbReference type="EC" id="2.1.1.182" evidence="6"/>
<organism evidence="6 7">
    <name type="scientific">candidate division WS6 bacterium 34_10</name>
    <dbReference type="NCBI Taxonomy" id="1641389"/>
    <lineage>
        <taxon>Bacteria</taxon>
        <taxon>Candidatus Dojkabacteria</taxon>
    </lineage>
</organism>
<reference evidence="7" key="1">
    <citation type="journal article" date="2015" name="MBio">
        <title>Genome-Resolved Metagenomic Analysis Reveals Roles for Candidate Phyla and Other Microbial Community Members in Biogeochemical Transformations in Oil Reservoirs.</title>
        <authorList>
            <person name="Hu P."/>
            <person name="Tom L."/>
            <person name="Singh A."/>
            <person name="Thomas B.C."/>
            <person name="Baker B.J."/>
            <person name="Piceno Y.M."/>
            <person name="Andersen G.L."/>
            <person name="Banfield J.F."/>
        </authorList>
    </citation>
    <scope>NUCLEOTIDE SEQUENCE [LARGE SCALE GENOMIC DNA]</scope>
</reference>
<accession>A0A117LZV3</accession>
<dbReference type="Gene3D" id="1.10.8.100">
    <property type="entry name" value="Ribosomal RNA adenine dimethylase-like, domain 2"/>
    <property type="match status" value="1"/>
</dbReference>
<comment type="similarity">
    <text evidence="5">Belongs to the class I-like SAM-binding methyltransferase superfamily. rRNA adenine N(6)-methyltransferase family.</text>
</comment>
<dbReference type="Gene3D" id="3.40.50.150">
    <property type="entry name" value="Vaccinia Virus protein VP39"/>
    <property type="match status" value="1"/>
</dbReference>
<keyword evidence="2 5" id="KW-0808">Transferase</keyword>
<keyword evidence="4 5" id="KW-0694">RNA-binding</keyword>
<dbReference type="InterPro" id="IPR029063">
    <property type="entry name" value="SAM-dependent_MTases_sf"/>
</dbReference>
<proteinExistence type="inferred from homology"/>
<evidence type="ECO:0000256" key="2">
    <source>
        <dbReference type="ARBA" id="ARBA00022679"/>
    </source>
</evidence>
<evidence type="ECO:0000256" key="1">
    <source>
        <dbReference type="ARBA" id="ARBA00022603"/>
    </source>
</evidence>
<keyword evidence="1 5" id="KW-0489">Methyltransferase</keyword>
<feature type="non-terminal residue" evidence="6">
    <location>
        <position position="1"/>
    </location>
</feature>
<feature type="binding site" evidence="5">
    <location>
        <position position="1"/>
    </location>
    <ligand>
        <name>S-adenosyl-L-methionine</name>
        <dbReference type="ChEBI" id="CHEBI:59789"/>
    </ligand>
</feature>
<evidence type="ECO:0000313" key="7">
    <source>
        <dbReference type="Proteomes" id="UP000053904"/>
    </source>
</evidence>
<dbReference type="GO" id="GO:0052908">
    <property type="term" value="F:16S rRNA (adenine(1518)-N(6)/adenine(1519)-N(6))-dimethyltransferase activity"/>
    <property type="evidence" value="ECO:0007669"/>
    <property type="project" value="UniProtKB-EC"/>
</dbReference>
<evidence type="ECO:0000256" key="5">
    <source>
        <dbReference type="PROSITE-ProRule" id="PRU01026"/>
    </source>
</evidence>
<name>A0A117LZV3_9BACT</name>
<dbReference type="InterPro" id="IPR023165">
    <property type="entry name" value="rRNA_Ade_diMease-like_C"/>
</dbReference>
<dbReference type="PROSITE" id="PS51689">
    <property type="entry name" value="SAM_RNA_A_N6_MT"/>
    <property type="match status" value="1"/>
</dbReference>
<dbReference type="AlphaFoldDB" id="A0A117LZV3"/>
<gene>
    <name evidence="6" type="ORF">XD93_0808</name>
</gene>